<accession>A0ABS6SH94</accession>
<evidence type="ECO:0000313" key="2">
    <source>
        <dbReference type="Proteomes" id="UP000722336"/>
    </source>
</evidence>
<sequence length="406" mass="45261">MRDYPLVFYVALDGNGVNGLEGMAGMCMFLFNPADDSYAWKILYYDGIAAGHACAINPSATTGFLGNAGQHLLFFDPETLEEQARISTLRFETPRTSLHGSTHLAWLNDDEFITAIGAHFYRFSLGRLDEPAQLEPHGVKLPHAMKLTPSGRYLCYGSMDSPADGRRGEACHVGVRDMETGEIRIVPLPATCWHVLPHKRKELFYAISFRVAPQDHQDYHEWGMAYLKEYVFEIDPAAGKVVRHWATGRETPAHINSDITMSDSELIFCNGGSQSVIFLDLDGLARFRMIDEKASLADLSQRPREVVTQVCDTFVRGNIFSNSQHFLGALRVSRGSLLDSVYGCQLSADQSLLFTANRGMNHISIYNYPDNSLRLRVPMPDLQEFVPSLSAKADPRLGFHHAALIG</sequence>
<dbReference type="RefSeq" id="WP_218446647.1">
    <property type="nucleotide sequence ID" value="NZ_JAGSPA010000005.1"/>
</dbReference>
<organism evidence="1 2">
    <name type="scientific">Pacificimonas pallii</name>
    <dbReference type="NCBI Taxonomy" id="2827236"/>
    <lineage>
        <taxon>Bacteria</taxon>
        <taxon>Pseudomonadati</taxon>
        <taxon>Pseudomonadota</taxon>
        <taxon>Alphaproteobacteria</taxon>
        <taxon>Sphingomonadales</taxon>
        <taxon>Sphingosinicellaceae</taxon>
        <taxon>Pacificimonas</taxon>
    </lineage>
</organism>
<gene>
    <name evidence="1" type="ORF">KCG44_13510</name>
</gene>
<dbReference type="EMBL" id="JAGSPA010000005">
    <property type="protein sequence ID" value="MBV7257798.1"/>
    <property type="molecule type" value="Genomic_DNA"/>
</dbReference>
<comment type="caution">
    <text evidence="1">The sequence shown here is derived from an EMBL/GenBank/DDBJ whole genome shotgun (WGS) entry which is preliminary data.</text>
</comment>
<name>A0ABS6SH94_9SPHN</name>
<reference evidence="1 2" key="1">
    <citation type="submission" date="2021-04" db="EMBL/GenBank/DDBJ databases">
        <authorList>
            <person name="Pira H."/>
            <person name="Risdian C."/>
            <person name="Wink J."/>
        </authorList>
    </citation>
    <scope>NUCLEOTIDE SEQUENCE [LARGE SCALE GENOMIC DNA]</scope>
    <source>
        <strain evidence="1 2">WHA3</strain>
    </source>
</reference>
<proteinExistence type="predicted"/>
<protein>
    <submittedName>
        <fullName evidence="1">Uncharacterized protein</fullName>
    </submittedName>
</protein>
<dbReference type="Proteomes" id="UP000722336">
    <property type="component" value="Unassembled WGS sequence"/>
</dbReference>
<evidence type="ECO:0000313" key="1">
    <source>
        <dbReference type="EMBL" id="MBV7257798.1"/>
    </source>
</evidence>
<keyword evidence="2" id="KW-1185">Reference proteome</keyword>